<keyword evidence="7" id="KW-1185">Reference proteome</keyword>
<dbReference type="FunFam" id="3.40.50.300:FF:000415">
    <property type="entry name" value="ADP-ribosylation factor-like GTPase 13B"/>
    <property type="match status" value="1"/>
</dbReference>
<dbReference type="PANTHER" id="PTHR46090:SF2">
    <property type="entry name" value="ADP-RIBOSYLATION FACTOR-LIKE PROTEIN 13B"/>
    <property type="match status" value="1"/>
</dbReference>
<accession>A0A9Q1JD74</accession>
<protein>
    <recommendedName>
        <fullName evidence="8">ADP-ribosylation factor-like protein 13B</fullName>
    </recommendedName>
</protein>
<name>A0A9Q1JD74_SYNKA</name>
<dbReference type="GO" id="GO:0060170">
    <property type="term" value="C:ciliary membrane"/>
    <property type="evidence" value="ECO:0007669"/>
    <property type="project" value="TreeGrafter"/>
</dbReference>
<evidence type="ECO:0000256" key="4">
    <source>
        <dbReference type="PIRSR" id="PIRSR606689-2"/>
    </source>
</evidence>
<comment type="caution">
    <text evidence="6">The sequence shown here is derived from an EMBL/GenBank/DDBJ whole genome shotgun (WGS) entry which is preliminary data.</text>
</comment>
<dbReference type="SUPFAM" id="SSF52540">
    <property type="entry name" value="P-loop containing nucleoside triphosphate hydrolases"/>
    <property type="match status" value="1"/>
</dbReference>
<feature type="binding site" evidence="4">
    <location>
        <position position="33"/>
    </location>
    <ligand>
        <name>Mg(2+)</name>
        <dbReference type="ChEBI" id="CHEBI:18420"/>
    </ligand>
</feature>
<keyword evidence="2 3" id="KW-0342">GTP-binding</keyword>
<feature type="binding site" evidence="3">
    <location>
        <position position="72"/>
    </location>
    <ligand>
        <name>GTP</name>
        <dbReference type="ChEBI" id="CHEBI:37565"/>
    </ligand>
</feature>
<dbReference type="GO" id="GO:0005525">
    <property type="term" value="F:GTP binding"/>
    <property type="evidence" value="ECO:0007669"/>
    <property type="project" value="UniProtKB-KW"/>
</dbReference>
<dbReference type="GO" id="GO:0003924">
    <property type="term" value="F:GTPase activity"/>
    <property type="evidence" value="ECO:0007669"/>
    <property type="project" value="InterPro"/>
</dbReference>
<dbReference type="AlphaFoldDB" id="A0A9Q1JD74"/>
<evidence type="ECO:0000313" key="7">
    <source>
        <dbReference type="Proteomes" id="UP001152622"/>
    </source>
</evidence>
<evidence type="ECO:0000313" key="6">
    <source>
        <dbReference type="EMBL" id="KAJ8380580.1"/>
    </source>
</evidence>
<evidence type="ECO:0000256" key="5">
    <source>
        <dbReference type="SAM" id="MobiDB-lite"/>
    </source>
</evidence>
<dbReference type="OrthoDB" id="14717at2759"/>
<feature type="binding site" evidence="4">
    <location>
        <position position="50"/>
    </location>
    <ligand>
        <name>Mg(2+)</name>
        <dbReference type="ChEBI" id="CHEBI:18420"/>
    </ligand>
</feature>
<feature type="region of interest" description="Disordered" evidence="5">
    <location>
        <begin position="193"/>
        <end position="293"/>
    </location>
</feature>
<sequence>MENCWNFIRHCGRPERSRKVTLAILGLDNAGKTATVRSIQGENPEDVSPTVGFSAVDLKRGHYDVSIFDLGGGERIRDIWKHYFSETHGVIFVVDSSDVQRMEETKDTLSKVLRHPRITGKPVLLLANKQDRDGALHEADIIDRLSLEKLVLQSKCRCKIVPCSAVKASGKKAIQNGLKWLLKTVAMDSDISERVQNDTAEQKEQEEKDRRERSERVRQAREERERREREEAEQEGKTSEPEKEESITANPFQPIGDIISEMVMKKTESKDSAEKTAQAPADHSPKRKGKLCFWRKNKVGPLIPAGPAKARRGPKTWFGWFRCNVVTPL</sequence>
<keyword evidence="1 3" id="KW-0547">Nucleotide-binding</keyword>
<feature type="binding site" evidence="3">
    <location>
        <begin position="26"/>
        <end position="33"/>
    </location>
    <ligand>
        <name>GTP</name>
        <dbReference type="ChEBI" id="CHEBI:37565"/>
    </ligand>
</feature>
<dbReference type="GO" id="GO:1905515">
    <property type="term" value="P:non-motile cilium assembly"/>
    <property type="evidence" value="ECO:0007669"/>
    <property type="project" value="TreeGrafter"/>
</dbReference>
<organism evidence="6 7">
    <name type="scientific">Synaphobranchus kaupii</name>
    <name type="common">Kaup's arrowtooth eel</name>
    <dbReference type="NCBI Taxonomy" id="118154"/>
    <lineage>
        <taxon>Eukaryota</taxon>
        <taxon>Metazoa</taxon>
        <taxon>Chordata</taxon>
        <taxon>Craniata</taxon>
        <taxon>Vertebrata</taxon>
        <taxon>Euteleostomi</taxon>
        <taxon>Actinopterygii</taxon>
        <taxon>Neopterygii</taxon>
        <taxon>Teleostei</taxon>
        <taxon>Anguilliformes</taxon>
        <taxon>Synaphobranchidae</taxon>
        <taxon>Synaphobranchus</taxon>
    </lineage>
</organism>
<reference evidence="6" key="1">
    <citation type="journal article" date="2023" name="Science">
        <title>Genome structures resolve the early diversification of teleost fishes.</title>
        <authorList>
            <person name="Parey E."/>
            <person name="Louis A."/>
            <person name="Montfort J."/>
            <person name="Bouchez O."/>
            <person name="Roques C."/>
            <person name="Iampietro C."/>
            <person name="Lluch J."/>
            <person name="Castinel A."/>
            <person name="Donnadieu C."/>
            <person name="Desvignes T."/>
            <person name="Floi Bucao C."/>
            <person name="Jouanno E."/>
            <person name="Wen M."/>
            <person name="Mejri S."/>
            <person name="Dirks R."/>
            <person name="Jansen H."/>
            <person name="Henkel C."/>
            <person name="Chen W.J."/>
            <person name="Zahm M."/>
            <person name="Cabau C."/>
            <person name="Klopp C."/>
            <person name="Thompson A.W."/>
            <person name="Robinson-Rechavi M."/>
            <person name="Braasch I."/>
            <person name="Lecointre G."/>
            <person name="Bobe J."/>
            <person name="Postlethwait J.H."/>
            <person name="Berthelot C."/>
            <person name="Roest Crollius H."/>
            <person name="Guiguen Y."/>
        </authorList>
    </citation>
    <scope>NUCLEOTIDE SEQUENCE</scope>
    <source>
        <strain evidence="6">WJC10195</strain>
    </source>
</reference>
<feature type="compositionally biased region" description="Basic and acidic residues" evidence="5">
    <location>
        <begin position="193"/>
        <end position="246"/>
    </location>
</feature>
<dbReference type="PANTHER" id="PTHR46090">
    <property type="entry name" value="ADP-RIBOSYLATION FACTOR-LIKE PROTEIN 13B"/>
    <property type="match status" value="1"/>
</dbReference>
<dbReference type="NCBIfam" id="TIGR00231">
    <property type="entry name" value="small_GTP"/>
    <property type="match status" value="1"/>
</dbReference>
<dbReference type="Proteomes" id="UP001152622">
    <property type="component" value="Chromosome 1"/>
</dbReference>
<dbReference type="InterPro" id="IPR006689">
    <property type="entry name" value="Small_GTPase_ARF/SAR"/>
</dbReference>
<dbReference type="PROSITE" id="PS51417">
    <property type="entry name" value="ARF"/>
    <property type="match status" value="1"/>
</dbReference>
<feature type="binding site" evidence="3">
    <location>
        <begin position="128"/>
        <end position="131"/>
    </location>
    <ligand>
        <name>GTP</name>
        <dbReference type="ChEBI" id="CHEBI:37565"/>
    </ligand>
</feature>
<gene>
    <name evidence="6" type="ORF">SKAU_G00013580</name>
</gene>
<evidence type="ECO:0008006" key="8">
    <source>
        <dbReference type="Google" id="ProtNLM"/>
    </source>
</evidence>
<dbReference type="GO" id="GO:0046872">
    <property type="term" value="F:metal ion binding"/>
    <property type="evidence" value="ECO:0007669"/>
    <property type="project" value="UniProtKB-KW"/>
</dbReference>
<keyword evidence="4" id="KW-0460">Magnesium</keyword>
<feature type="compositionally biased region" description="Basic and acidic residues" evidence="5">
    <location>
        <begin position="263"/>
        <end position="274"/>
    </location>
</feature>
<dbReference type="InterPro" id="IPR005225">
    <property type="entry name" value="Small_GTP-bd"/>
</dbReference>
<dbReference type="SMART" id="SM00178">
    <property type="entry name" value="SAR"/>
    <property type="match status" value="1"/>
</dbReference>
<dbReference type="Pfam" id="PF00025">
    <property type="entry name" value="Arf"/>
    <property type="match status" value="1"/>
</dbReference>
<evidence type="ECO:0000256" key="2">
    <source>
        <dbReference type="ARBA" id="ARBA00023134"/>
    </source>
</evidence>
<evidence type="ECO:0000256" key="3">
    <source>
        <dbReference type="PIRSR" id="PIRSR606689-1"/>
    </source>
</evidence>
<dbReference type="SMART" id="SM00177">
    <property type="entry name" value="ARF"/>
    <property type="match status" value="1"/>
</dbReference>
<dbReference type="PRINTS" id="PR00328">
    <property type="entry name" value="SAR1GTPBP"/>
</dbReference>
<dbReference type="GO" id="GO:0097500">
    <property type="term" value="P:receptor localization to non-motile cilium"/>
    <property type="evidence" value="ECO:0007669"/>
    <property type="project" value="TreeGrafter"/>
</dbReference>
<dbReference type="InterPro" id="IPR027417">
    <property type="entry name" value="P-loop_NTPase"/>
</dbReference>
<dbReference type="Gene3D" id="3.40.50.300">
    <property type="entry name" value="P-loop containing nucleotide triphosphate hydrolases"/>
    <property type="match status" value="1"/>
</dbReference>
<dbReference type="InterPro" id="IPR051995">
    <property type="entry name" value="Ciliary_GTPase"/>
</dbReference>
<dbReference type="EMBL" id="JAINUF010000001">
    <property type="protein sequence ID" value="KAJ8380580.1"/>
    <property type="molecule type" value="Genomic_DNA"/>
</dbReference>
<evidence type="ECO:0000256" key="1">
    <source>
        <dbReference type="ARBA" id="ARBA00022741"/>
    </source>
</evidence>
<keyword evidence="4" id="KW-0479">Metal-binding</keyword>
<proteinExistence type="predicted"/>
<dbReference type="GO" id="GO:0097730">
    <property type="term" value="C:non-motile cilium"/>
    <property type="evidence" value="ECO:0007669"/>
    <property type="project" value="TreeGrafter"/>
</dbReference>